<protein>
    <submittedName>
        <fullName evidence="1">Uncharacterized protein</fullName>
    </submittedName>
</protein>
<accession>A0ACC4DKE2</accession>
<name>A0ACC4DKE2_PURLI</name>
<evidence type="ECO:0000313" key="2">
    <source>
        <dbReference type="Proteomes" id="UP001638806"/>
    </source>
</evidence>
<dbReference type="EMBL" id="JBGNUJ010000008">
    <property type="protein sequence ID" value="KAL3956548.1"/>
    <property type="molecule type" value="Genomic_DNA"/>
</dbReference>
<proteinExistence type="predicted"/>
<evidence type="ECO:0000313" key="1">
    <source>
        <dbReference type="EMBL" id="KAL3956548.1"/>
    </source>
</evidence>
<gene>
    <name evidence="1" type="ORF">ACCO45_009394</name>
</gene>
<keyword evidence="2" id="KW-1185">Reference proteome</keyword>
<sequence length="104" mass="10641">MSSTKDAGSGAWNIDDDAPPMTIPSSANAVITLCIAGMIHPSPGEESIQTTTSTAIETLITLPACMRDTDADADAAPRAWAPSALPAPQALHPGLQGSSWRAQA</sequence>
<organism evidence="1 2">
    <name type="scientific">Purpureocillium lilacinum</name>
    <name type="common">Paecilomyces lilacinus</name>
    <dbReference type="NCBI Taxonomy" id="33203"/>
    <lineage>
        <taxon>Eukaryota</taxon>
        <taxon>Fungi</taxon>
        <taxon>Dikarya</taxon>
        <taxon>Ascomycota</taxon>
        <taxon>Pezizomycotina</taxon>
        <taxon>Sordariomycetes</taxon>
        <taxon>Hypocreomycetidae</taxon>
        <taxon>Hypocreales</taxon>
        <taxon>Ophiocordycipitaceae</taxon>
        <taxon>Purpureocillium</taxon>
    </lineage>
</organism>
<dbReference type="Proteomes" id="UP001638806">
    <property type="component" value="Unassembled WGS sequence"/>
</dbReference>
<comment type="caution">
    <text evidence="1">The sequence shown here is derived from an EMBL/GenBank/DDBJ whole genome shotgun (WGS) entry which is preliminary data.</text>
</comment>
<reference evidence="1" key="1">
    <citation type="submission" date="2024-12" db="EMBL/GenBank/DDBJ databases">
        <title>Comparative genomics and development of molecular markers within Purpureocillium lilacinum and among Purpureocillium species.</title>
        <authorList>
            <person name="Yeh Z.-Y."/>
            <person name="Ni N.-T."/>
            <person name="Lo P.-H."/>
            <person name="Mushyakhwo K."/>
            <person name="Lin C.-F."/>
            <person name="Nai Y.-S."/>
        </authorList>
    </citation>
    <scope>NUCLEOTIDE SEQUENCE</scope>
    <source>
        <strain evidence="1">NCHU-NPUST-175</strain>
    </source>
</reference>